<name>A0ABW4F1F2_9PSEU</name>
<dbReference type="EMBL" id="JBHUCO010000033">
    <property type="protein sequence ID" value="MFD1521368.1"/>
    <property type="molecule type" value="Genomic_DNA"/>
</dbReference>
<proteinExistence type="predicted"/>
<protein>
    <submittedName>
        <fullName evidence="1">Uncharacterized protein</fullName>
    </submittedName>
</protein>
<organism evidence="1 2">
    <name type="scientific">Pseudonocardia yunnanensis</name>
    <dbReference type="NCBI Taxonomy" id="58107"/>
    <lineage>
        <taxon>Bacteria</taxon>
        <taxon>Bacillati</taxon>
        <taxon>Actinomycetota</taxon>
        <taxon>Actinomycetes</taxon>
        <taxon>Pseudonocardiales</taxon>
        <taxon>Pseudonocardiaceae</taxon>
        <taxon>Pseudonocardia</taxon>
    </lineage>
</organism>
<reference evidence="2" key="1">
    <citation type="journal article" date="2019" name="Int. J. Syst. Evol. Microbiol.">
        <title>The Global Catalogue of Microorganisms (GCM) 10K type strain sequencing project: providing services to taxonomists for standard genome sequencing and annotation.</title>
        <authorList>
            <consortium name="The Broad Institute Genomics Platform"/>
            <consortium name="The Broad Institute Genome Sequencing Center for Infectious Disease"/>
            <person name="Wu L."/>
            <person name="Ma J."/>
        </authorList>
    </citation>
    <scope>NUCLEOTIDE SEQUENCE [LARGE SCALE GENOMIC DNA]</scope>
    <source>
        <strain evidence="2">CCM 7043</strain>
    </source>
</reference>
<evidence type="ECO:0000313" key="2">
    <source>
        <dbReference type="Proteomes" id="UP001597114"/>
    </source>
</evidence>
<comment type="caution">
    <text evidence="1">The sequence shown here is derived from an EMBL/GenBank/DDBJ whole genome shotgun (WGS) entry which is preliminary data.</text>
</comment>
<sequence>MTYRVDIDGGGSFIDLVVTQLADIAYPLEPVPPPRPLGAFLSGGENALGFVGPARLPRDGAYFIRLAEARPIGDQVLLSCAPEGRRD</sequence>
<dbReference type="RefSeq" id="WP_344730208.1">
    <property type="nucleotide sequence ID" value="NZ_BAAAUS010000065.1"/>
</dbReference>
<evidence type="ECO:0000313" key="1">
    <source>
        <dbReference type="EMBL" id="MFD1521368.1"/>
    </source>
</evidence>
<dbReference type="Proteomes" id="UP001597114">
    <property type="component" value="Unassembled WGS sequence"/>
</dbReference>
<gene>
    <name evidence="1" type="ORF">ACFSJD_27980</name>
</gene>
<keyword evidence="2" id="KW-1185">Reference proteome</keyword>
<accession>A0ABW4F1F2</accession>